<dbReference type="PANTHER" id="PTHR30012">
    <property type="entry name" value="GENERAL SECRETION PATHWAY PROTEIN"/>
    <property type="match status" value="1"/>
</dbReference>
<comment type="caution">
    <text evidence="10">The sequence shown here is derived from an EMBL/GenBank/DDBJ whole genome shotgun (WGS) entry which is preliminary data.</text>
</comment>
<comment type="similarity">
    <text evidence="2">Belongs to the GSP F family.</text>
</comment>
<dbReference type="AlphaFoldDB" id="A0A0G1MVT3"/>
<dbReference type="EMBL" id="LCLG01000002">
    <property type="protein sequence ID" value="KKU12344.1"/>
    <property type="molecule type" value="Genomic_DNA"/>
</dbReference>
<evidence type="ECO:0000256" key="2">
    <source>
        <dbReference type="ARBA" id="ARBA00005745"/>
    </source>
</evidence>
<keyword evidence="6 8" id="KW-1133">Transmembrane helix</keyword>
<dbReference type="InterPro" id="IPR018076">
    <property type="entry name" value="T2SS_GspF_dom"/>
</dbReference>
<sequence length="401" mass="44132">MPLYSYKALNQKGQVIEDTIQATNKKDAATILTGNNLKVLTIKNLEGGIIIGGGISVSEKANFCRFMAMMLRSGLPLPEAVEIIRRESKNRHMQKILADVSFQTRKGRNLSSVLAQYKNDFDPVFLTIVTAGEQSGTLEKSFDYLAKQLLASYEFSQKVKGALMYPMVIVGAMIGEGLLMMFFILPRLSSVFLSLNIELPFATRLILNAGKFIGDNTLLVVGMSFLVFILTAFIFINPSARRKVILAISKFPAISKMMKEIDIARFARTLSILLKSGVPIIQSLDVSANSLAQPKWQVAAKTFSPRVAKGESLSDVLLDEKIKFPVVLAQSIRTGEETGSMDTVLEELAEFYEKEVDYSLKRITSIIEPVLMLVIGVAVGVMVILMVTPIYSIVGGLDKAL</sequence>
<dbReference type="Pfam" id="PF00482">
    <property type="entry name" value="T2SSF"/>
    <property type="match status" value="2"/>
</dbReference>
<evidence type="ECO:0000256" key="4">
    <source>
        <dbReference type="ARBA" id="ARBA00022519"/>
    </source>
</evidence>
<feature type="transmembrane region" description="Helical" evidence="8">
    <location>
        <begin position="370"/>
        <end position="394"/>
    </location>
</feature>
<evidence type="ECO:0000256" key="6">
    <source>
        <dbReference type="ARBA" id="ARBA00022989"/>
    </source>
</evidence>
<accession>A0A0G1MVT3</accession>
<dbReference type="PRINTS" id="PR00812">
    <property type="entry name" value="BCTERIALGSPF"/>
</dbReference>
<feature type="domain" description="Type II secretion system protein GspF" evidence="9">
    <location>
        <begin position="63"/>
        <end position="186"/>
    </location>
</feature>
<feature type="transmembrane region" description="Helical" evidence="8">
    <location>
        <begin position="217"/>
        <end position="236"/>
    </location>
</feature>
<gene>
    <name evidence="10" type="ORF">UX19_C0002G0051</name>
</gene>
<reference evidence="10 11" key="1">
    <citation type="journal article" date="2015" name="Nature">
        <title>rRNA introns, odd ribosomes, and small enigmatic genomes across a large radiation of phyla.</title>
        <authorList>
            <person name="Brown C.T."/>
            <person name="Hug L.A."/>
            <person name="Thomas B.C."/>
            <person name="Sharon I."/>
            <person name="Castelle C.J."/>
            <person name="Singh A."/>
            <person name="Wilkins M.J."/>
            <person name="Williams K.H."/>
            <person name="Banfield J.F."/>
        </authorList>
    </citation>
    <scope>NUCLEOTIDE SEQUENCE [LARGE SCALE GENOMIC DNA]</scope>
</reference>
<protein>
    <recommendedName>
        <fullName evidence="9">Type II secretion system protein GspF domain-containing protein</fullName>
    </recommendedName>
</protein>
<evidence type="ECO:0000256" key="7">
    <source>
        <dbReference type="ARBA" id="ARBA00023136"/>
    </source>
</evidence>
<evidence type="ECO:0000256" key="8">
    <source>
        <dbReference type="SAM" id="Phobius"/>
    </source>
</evidence>
<dbReference type="InterPro" id="IPR042094">
    <property type="entry name" value="T2SS_GspF_sf"/>
</dbReference>
<keyword evidence="4" id="KW-0997">Cell inner membrane</keyword>
<keyword evidence="3" id="KW-1003">Cell membrane</keyword>
<comment type="subcellular location">
    <subcellularLocation>
        <location evidence="1">Cell inner membrane</location>
        <topology evidence="1">Multi-pass membrane protein</topology>
    </subcellularLocation>
</comment>
<evidence type="ECO:0000259" key="9">
    <source>
        <dbReference type="Pfam" id="PF00482"/>
    </source>
</evidence>
<keyword evidence="5 8" id="KW-0812">Transmembrane</keyword>
<evidence type="ECO:0000256" key="3">
    <source>
        <dbReference type="ARBA" id="ARBA00022475"/>
    </source>
</evidence>
<evidence type="ECO:0000313" key="10">
    <source>
        <dbReference type="EMBL" id="KKU12344.1"/>
    </source>
</evidence>
<organism evidence="10 11">
    <name type="scientific">Candidatus Woesebacteria bacterium GW2011_GWA1_45_8</name>
    <dbReference type="NCBI Taxonomy" id="1618559"/>
    <lineage>
        <taxon>Bacteria</taxon>
        <taxon>Candidatus Woeseibacteriota</taxon>
    </lineage>
</organism>
<evidence type="ECO:0000313" key="11">
    <source>
        <dbReference type="Proteomes" id="UP000034653"/>
    </source>
</evidence>
<dbReference type="GO" id="GO:0005886">
    <property type="term" value="C:plasma membrane"/>
    <property type="evidence" value="ECO:0007669"/>
    <property type="project" value="UniProtKB-SubCell"/>
</dbReference>
<dbReference type="InterPro" id="IPR003004">
    <property type="entry name" value="GspF/PilC"/>
</dbReference>
<proteinExistence type="inferred from homology"/>
<feature type="domain" description="Type II secretion system protein GspF" evidence="9">
    <location>
        <begin position="266"/>
        <end position="389"/>
    </location>
</feature>
<dbReference type="Proteomes" id="UP000034653">
    <property type="component" value="Unassembled WGS sequence"/>
</dbReference>
<evidence type="ECO:0000256" key="5">
    <source>
        <dbReference type="ARBA" id="ARBA00022692"/>
    </source>
</evidence>
<keyword evidence="7 8" id="KW-0472">Membrane</keyword>
<dbReference type="PANTHER" id="PTHR30012:SF0">
    <property type="entry name" value="TYPE II SECRETION SYSTEM PROTEIN F-RELATED"/>
    <property type="match status" value="1"/>
</dbReference>
<name>A0A0G1MVT3_9BACT</name>
<feature type="transmembrane region" description="Helical" evidence="8">
    <location>
        <begin position="162"/>
        <end position="185"/>
    </location>
</feature>
<evidence type="ECO:0000256" key="1">
    <source>
        <dbReference type="ARBA" id="ARBA00004429"/>
    </source>
</evidence>
<dbReference type="FunFam" id="1.20.81.30:FF:000001">
    <property type="entry name" value="Type II secretion system protein F"/>
    <property type="match status" value="2"/>
</dbReference>
<dbReference type="Gene3D" id="1.20.81.30">
    <property type="entry name" value="Type II secretion system (T2SS), domain F"/>
    <property type="match status" value="2"/>
</dbReference>